<organism evidence="1 2">
    <name type="scientific">Heliobacterium mobile</name>
    <name type="common">Heliobacillus mobilis</name>
    <dbReference type="NCBI Taxonomy" id="28064"/>
    <lineage>
        <taxon>Bacteria</taxon>
        <taxon>Bacillati</taxon>
        <taxon>Bacillota</taxon>
        <taxon>Clostridia</taxon>
        <taxon>Eubacteriales</taxon>
        <taxon>Heliobacteriaceae</taxon>
        <taxon>Heliobacterium</taxon>
    </lineage>
</organism>
<proteinExistence type="predicted"/>
<dbReference type="EMBL" id="WNKU01000003">
    <property type="protein sequence ID" value="MTV48367.1"/>
    <property type="molecule type" value="Genomic_DNA"/>
</dbReference>
<dbReference type="Proteomes" id="UP000430670">
    <property type="component" value="Unassembled WGS sequence"/>
</dbReference>
<dbReference type="OrthoDB" id="2636416at2"/>
<gene>
    <name evidence="1" type="ORF">GJ688_05145</name>
</gene>
<reference evidence="1 2" key="1">
    <citation type="submission" date="2019-11" db="EMBL/GenBank/DDBJ databases">
        <title>Whole-genome sequence of a the green, strictly anaerobic photosynthetic bacterium Heliobacillus mobilis DSM 6151.</title>
        <authorList>
            <person name="Kyndt J.A."/>
            <person name="Meyer T.E."/>
        </authorList>
    </citation>
    <scope>NUCLEOTIDE SEQUENCE [LARGE SCALE GENOMIC DNA]</scope>
    <source>
        <strain evidence="1 2">DSM 6151</strain>
    </source>
</reference>
<protein>
    <submittedName>
        <fullName evidence="1">Uncharacterized protein</fullName>
    </submittedName>
</protein>
<evidence type="ECO:0000313" key="1">
    <source>
        <dbReference type="EMBL" id="MTV48367.1"/>
    </source>
</evidence>
<sequence length="103" mass="12067">MIVTTGKDLFVDERGNYFIPIHVQNKEVQLANAFNVLAFESVLDQEYYDEHKNEKVGFTIANRLKARIELFKRNYIQQNIYPLEDLYKGGYEVAFVPVYEPSV</sequence>
<dbReference type="RefSeq" id="WP_155475463.1">
    <property type="nucleotide sequence ID" value="NZ_WNKU01000003.1"/>
</dbReference>
<evidence type="ECO:0000313" key="2">
    <source>
        <dbReference type="Proteomes" id="UP000430670"/>
    </source>
</evidence>
<accession>A0A6I3SI54</accession>
<comment type="caution">
    <text evidence="1">The sequence shown here is derived from an EMBL/GenBank/DDBJ whole genome shotgun (WGS) entry which is preliminary data.</text>
</comment>
<keyword evidence="2" id="KW-1185">Reference proteome</keyword>
<dbReference type="AlphaFoldDB" id="A0A6I3SI54"/>
<name>A0A6I3SI54_HELMO</name>